<name>A0A839E7J5_9PSEU</name>
<comment type="caution">
    <text evidence="1">The sequence shown here is derived from an EMBL/GenBank/DDBJ whole genome shotgun (WGS) entry which is preliminary data.</text>
</comment>
<keyword evidence="2" id="KW-1185">Reference proteome</keyword>
<evidence type="ECO:0000313" key="2">
    <source>
        <dbReference type="Proteomes" id="UP000569329"/>
    </source>
</evidence>
<organism evidence="1 2">
    <name type="scientific">Halosaccharopolyspora lacisalsi</name>
    <dbReference type="NCBI Taxonomy" id="1000566"/>
    <lineage>
        <taxon>Bacteria</taxon>
        <taxon>Bacillati</taxon>
        <taxon>Actinomycetota</taxon>
        <taxon>Actinomycetes</taxon>
        <taxon>Pseudonocardiales</taxon>
        <taxon>Pseudonocardiaceae</taxon>
        <taxon>Halosaccharopolyspora</taxon>
    </lineage>
</organism>
<gene>
    <name evidence="1" type="ORF">FHX42_005292</name>
</gene>
<dbReference type="AlphaFoldDB" id="A0A839E7J5"/>
<evidence type="ECO:0000313" key="1">
    <source>
        <dbReference type="EMBL" id="MBA8827885.1"/>
    </source>
</evidence>
<dbReference type="Proteomes" id="UP000569329">
    <property type="component" value="Unassembled WGS sequence"/>
</dbReference>
<proteinExistence type="predicted"/>
<dbReference type="RefSeq" id="WP_182547035.1">
    <property type="nucleotide sequence ID" value="NZ_JACGWZ010000012.1"/>
</dbReference>
<reference evidence="1 2" key="1">
    <citation type="submission" date="2020-07" db="EMBL/GenBank/DDBJ databases">
        <title>Sequencing the genomes of 1000 actinobacteria strains.</title>
        <authorList>
            <person name="Klenk H.-P."/>
        </authorList>
    </citation>
    <scope>NUCLEOTIDE SEQUENCE [LARGE SCALE GENOMIC DNA]</scope>
    <source>
        <strain evidence="1 2">DSM 45975</strain>
    </source>
</reference>
<sequence>MTVQRVRAETVNPDTDQFVHATGRDMFRFPINWVDTNRRDGSVLIDFGNPRDPSLNAWCASGDAPVYVDRTAPDDTTEESQS</sequence>
<protein>
    <submittedName>
        <fullName evidence="1">Uncharacterized protein</fullName>
    </submittedName>
</protein>
<dbReference type="EMBL" id="JACGWZ010000012">
    <property type="protein sequence ID" value="MBA8827885.1"/>
    <property type="molecule type" value="Genomic_DNA"/>
</dbReference>
<accession>A0A839E7J5</accession>